<evidence type="ECO:0000313" key="1">
    <source>
        <dbReference type="EMBL" id="TFK44784.1"/>
    </source>
</evidence>
<dbReference type="Proteomes" id="UP000308652">
    <property type="component" value="Unassembled WGS sequence"/>
</dbReference>
<proteinExistence type="predicted"/>
<dbReference type="OrthoDB" id="2912498at2759"/>
<name>A0A5C3MHB1_9AGAR</name>
<organism evidence="1 2">
    <name type="scientific">Crucibulum laeve</name>
    <dbReference type="NCBI Taxonomy" id="68775"/>
    <lineage>
        <taxon>Eukaryota</taxon>
        <taxon>Fungi</taxon>
        <taxon>Dikarya</taxon>
        <taxon>Basidiomycota</taxon>
        <taxon>Agaricomycotina</taxon>
        <taxon>Agaricomycetes</taxon>
        <taxon>Agaricomycetidae</taxon>
        <taxon>Agaricales</taxon>
        <taxon>Agaricineae</taxon>
        <taxon>Nidulariaceae</taxon>
        <taxon>Crucibulum</taxon>
    </lineage>
</organism>
<evidence type="ECO:0008006" key="3">
    <source>
        <dbReference type="Google" id="ProtNLM"/>
    </source>
</evidence>
<dbReference type="EMBL" id="ML213590">
    <property type="protein sequence ID" value="TFK44784.1"/>
    <property type="molecule type" value="Genomic_DNA"/>
</dbReference>
<dbReference type="AlphaFoldDB" id="A0A5C3MHB1"/>
<keyword evidence="2" id="KW-1185">Reference proteome</keyword>
<gene>
    <name evidence="1" type="ORF">BDQ12DRAFT_708634</name>
</gene>
<evidence type="ECO:0000313" key="2">
    <source>
        <dbReference type="Proteomes" id="UP000308652"/>
    </source>
</evidence>
<reference evidence="1 2" key="1">
    <citation type="journal article" date="2019" name="Nat. Ecol. Evol.">
        <title>Megaphylogeny resolves global patterns of mushroom evolution.</title>
        <authorList>
            <person name="Varga T."/>
            <person name="Krizsan K."/>
            <person name="Foldi C."/>
            <person name="Dima B."/>
            <person name="Sanchez-Garcia M."/>
            <person name="Sanchez-Ramirez S."/>
            <person name="Szollosi G.J."/>
            <person name="Szarkandi J.G."/>
            <person name="Papp V."/>
            <person name="Albert L."/>
            <person name="Andreopoulos W."/>
            <person name="Angelini C."/>
            <person name="Antonin V."/>
            <person name="Barry K.W."/>
            <person name="Bougher N.L."/>
            <person name="Buchanan P."/>
            <person name="Buyck B."/>
            <person name="Bense V."/>
            <person name="Catcheside P."/>
            <person name="Chovatia M."/>
            <person name="Cooper J."/>
            <person name="Damon W."/>
            <person name="Desjardin D."/>
            <person name="Finy P."/>
            <person name="Geml J."/>
            <person name="Haridas S."/>
            <person name="Hughes K."/>
            <person name="Justo A."/>
            <person name="Karasinski D."/>
            <person name="Kautmanova I."/>
            <person name="Kiss B."/>
            <person name="Kocsube S."/>
            <person name="Kotiranta H."/>
            <person name="LaButti K.M."/>
            <person name="Lechner B.E."/>
            <person name="Liimatainen K."/>
            <person name="Lipzen A."/>
            <person name="Lukacs Z."/>
            <person name="Mihaltcheva S."/>
            <person name="Morgado L.N."/>
            <person name="Niskanen T."/>
            <person name="Noordeloos M.E."/>
            <person name="Ohm R.A."/>
            <person name="Ortiz-Santana B."/>
            <person name="Ovrebo C."/>
            <person name="Racz N."/>
            <person name="Riley R."/>
            <person name="Savchenko A."/>
            <person name="Shiryaev A."/>
            <person name="Soop K."/>
            <person name="Spirin V."/>
            <person name="Szebenyi C."/>
            <person name="Tomsovsky M."/>
            <person name="Tulloss R.E."/>
            <person name="Uehling J."/>
            <person name="Grigoriev I.V."/>
            <person name="Vagvolgyi C."/>
            <person name="Papp T."/>
            <person name="Martin F.M."/>
            <person name="Miettinen O."/>
            <person name="Hibbett D.S."/>
            <person name="Nagy L.G."/>
        </authorList>
    </citation>
    <scope>NUCLEOTIDE SEQUENCE [LARGE SCALE GENOMIC DNA]</scope>
    <source>
        <strain evidence="1 2">CBS 166.37</strain>
    </source>
</reference>
<accession>A0A5C3MHB1</accession>
<protein>
    <recommendedName>
        <fullName evidence="3">F-box domain-containing protein</fullName>
    </recommendedName>
</protein>
<sequence>MGSISHPTHALTPHTISPTLSLAETLPDELLLPILFQFCRFYAYSGRANMDQEKYIRARGELAALRLVCPAWNPAINELLFSHVVVFTSPLNRPKDIKHIVLDDDDSPHGGAIDKEAVKLLGQALARCHKIQTFEIHGNSKLLVGFGPVLESLEIHNWKSHSSSVFHLPATLPQLSRLLIQDGAPPLLKLQKLFSRMIIRGSDAEAKCPLQNLKFSRAAGLYGDIISTILLSKNLGHHLTSLHIEVRKSDVILNLDDSGIRVIKACPSLTHFAYIAPTTSNLLDYISPTVQDLELLVPFKKNVGQPSSPSLTEILVPFLQKHAVDEFHVPLKKACEEYNVTLNTQHYILQW</sequence>